<sequence>MPQTTNTNNEALGIYPMTAAKRGICLIVNNYNFNSDSHQKREGTILDEECLDKVFAWLGFVVEIKRDCKSEEMLSVLRELGSRNHSLMDCLVCCILSHGKEGCVFGVDGNHVPIKELTKPFNGLNCTSLADKPKLFFIQACQGTIEQKAVNICTDGPARSDDSIPSDADFLLGMATVPSFVSFRDIKKGTWYIQSLCQNLVQMVPMGSDLVSILTKVNADVSQMTKSVGVRKQMPQPAFSLRKKVVFPIPEAPPPSLPH</sequence>
<feature type="domain" description="Caspase family p20" evidence="18">
    <location>
        <begin position="21"/>
        <end position="145"/>
    </location>
</feature>
<comment type="catalytic activity">
    <reaction evidence="13">
        <text>Strict requirement for Asp at position P1 and has a preferred cleavage sequence of (Leu/Asp/Val)-Glu-Thr-Asp-|-(Gly/Ser/Ala).</text>
        <dbReference type="EC" id="3.4.22.61"/>
    </reaction>
</comment>
<dbReference type="PANTHER" id="PTHR48169">
    <property type="entry name" value="DED DOMAIN-CONTAINING PROTEIN"/>
    <property type="match status" value="1"/>
</dbReference>
<evidence type="ECO:0000256" key="10">
    <source>
        <dbReference type="ARBA" id="ARBA00022807"/>
    </source>
</evidence>
<organism evidence="19 20">
    <name type="scientific">Cyclopterus lumpus</name>
    <name type="common">Lumpsucker</name>
    <dbReference type="NCBI Taxonomy" id="8103"/>
    <lineage>
        <taxon>Eukaryota</taxon>
        <taxon>Metazoa</taxon>
        <taxon>Chordata</taxon>
        <taxon>Craniata</taxon>
        <taxon>Vertebrata</taxon>
        <taxon>Euteleostomi</taxon>
        <taxon>Actinopterygii</taxon>
        <taxon>Neopterygii</taxon>
        <taxon>Teleostei</taxon>
        <taxon>Neoteleostei</taxon>
        <taxon>Acanthomorphata</taxon>
        <taxon>Eupercaria</taxon>
        <taxon>Perciformes</taxon>
        <taxon>Cottioidei</taxon>
        <taxon>Cottales</taxon>
        <taxon>Cyclopteridae</taxon>
        <taxon>Cyclopterus</taxon>
    </lineage>
</organism>
<dbReference type="SUPFAM" id="SSF52129">
    <property type="entry name" value="Caspase-like"/>
    <property type="match status" value="1"/>
</dbReference>
<dbReference type="GO" id="GO:0006508">
    <property type="term" value="P:proteolysis"/>
    <property type="evidence" value="ECO:0007669"/>
    <property type="project" value="UniProtKB-KW"/>
</dbReference>
<evidence type="ECO:0000256" key="15">
    <source>
        <dbReference type="ARBA" id="ARBA00068172"/>
    </source>
</evidence>
<keyword evidence="8" id="KW-0677">Repeat</keyword>
<keyword evidence="6" id="KW-0645">Protease</keyword>
<evidence type="ECO:0000256" key="1">
    <source>
        <dbReference type="ARBA" id="ARBA00004123"/>
    </source>
</evidence>
<dbReference type="PROSITE" id="PS50208">
    <property type="entry name" value="CASPASE_P20"/>
    <property type="match status" value="1"/>
</dbReference>
<dbReference type="Gene3D" id="3.40.50.1460">
    <property type="match status" value="1"/>
</dbReference>
<keyword evidence="5" id="KW-0597">Phosphoprotein</keyword>
<comment type="similarity">
    <text evidence="3 16">Belongs to the peptidase C14A family.</text>
</comment>
<evidence type="ECO:0000256" key="2">
    <source>
        <dbReference type="ARBA" id="ARBA00004496"/>
    </source>
</evidence>
<keyword evidence="20" id="KW-1185">Reference proteome</keyword>
<dbReference type="InterPro" id="IPR016129">
    <property type="entry name" value="Caspase_his_AS"/>
</dbReference>
<evidence type="ECO:0000259" key="17">
    <source>
        <dbReference type="PROSITE" id="PS50207"/>
    </source>
</evidence>
<comment type="subcellular location">
    <subcellularLocation>
        <location evidence="2">Cytoplasm</location>
    </subcellularLocation>
    <subcellularLocation>
        <location evidence="1">Nucleus</location>
    </subcellularLocation>
</comment>
<dbReference type="GO" id="GO:0043065">
    <property type="term" value="P:positive regulation of apoptotic process"/>
    <property type="evidence" value="ECO:0007669"/>
    <property type="project" value="UniProtKB-ARBA"/>
</dbReference>
<keyword evidence="9" id="KW-0378">Hydrolase</keyword>
<evidence type="ECO:0000256" key="9">
    <source>
        <dbReference type="ARBA" id="ARBA00022801"/>
    </source>
</evidence>
<evidence type="ECO:0000256" key="12">
    <source>
        <dbReference type="ARBA" id="ARBA00023242"/>
    </source>
</evidence>
<evidence type="ECO:0000259" key="18">
    <source>
        <dbReference type="PROSITE" id="PS50208"/>
    </source>
</evidence>
<evidence type="ECO:0000313" key="20">
    <source>
        <dbReference type="Proteomes" id="UP000694565"/>
    </source>
</evidence>
<evidence type="ECO:0000256" key="11">
    <source>
        <dbReference type="ARBA" id="ARBA00023145"/>
    </source>
</evidence>
<dbReference type="PANTHER" id="PTHR48169:SF7">
    <property type="entry name" value="CASPASE 10"/>
    <property type="match status" value="1"/>
</dbReference>
<dbReference type="Pfam" id="PF00656">
    <property type="entry name" value="Peptidase_C14"/>
    <property type="match status" value="1"/>
</dbReference>
<evidence type="ECO:0000256" key="5">
    <source>
        <dbReference type="ARBA" id="ARBA00022553"/>
    </source>
</evidence>
<dbReference type="GO" id="GO:0006915">
    <property type="term" value="P:apoptotic process"/>
    <property type="evidence" value="ECO:0007669"/>
    <property type="project" value="UniProtKB-KW"/>
</dbReference>
<dbReference type="InterPro" id="IPR001309">
    <property type="entry name" value="Pept_C14_p20"/>
</dbReference>
<dbReference type="SMART" id="SM00115">
    <property type="entry name" value="CASc"/>
    <property type="match status" value="1"/>
</dbReference>
<proteinExistence type="inferred from homology"/>
<evidence type="ECO:0000256" key="7">
    <source>
        <dbReference type="ARBA" id="ARBA00022703"/>
    </source>
</evidence>
<feature type="domain" description="Caspase family p10" evidence="17">
    <location>
        <begin position="160"/>
        <end position="247"/>
    </location>
</feature>
<keyword evidence="7" id="KW-0053">Apoptosis</keyword>
<dbReference type="EC" id="3.4.22.61" evidence="14"/>
<protein>
    <recommendedName>
        <fullName evidence="15">Caspase-8</fullName>
        <ecNumber evidence="14">3.4.22.61</ecNumber>
    </recommendedName>
</protein>
<reference evidence="19" key="1">
    <citation type="submission" date="2025-08" db="UniProtKB">
        <authorList>
            <consortium name="Ensembl"/>
        </authorList>
    </citation>
    <scope>IDENTIFICATION</scope>
</reference>
<dbReference type="InterPro" id="IPR002138">
    <property type="entry name" value="Pept_C14_p10"/>
</dbReference>
<dbReference type="InterPro" id="IPR029030">
    <property type="entry name" value="Caspase-like_dom_sf"/>
</dbReference>
<evidence type="ECO:0000256" key="4">
    <source>
        <dbReference type="ARBA" id="ARBA00022490"/>
    </source>
</evidence>
<dbReference type="AlphaFoldDB" id="A0A8C3ALN6"/>
<dbReference type="GO" id="GO:0005737">
    <property type="term" value="C:cytoplasm"/>
    <property type="evidence" value="ECO:0007669"/>
    <property type="project" value="UniProtKB-SubCell"/>
</dbReference>
<keyword evidence="10" id="KW-0788">Thiol protease</keyword>
<accession>A0A8C3ALN6</accession>
<name>A0A8C3ALN6_CYCLU</name>
<dbReference type="PROSITE" id="PS01122">
    <property type="entry name" value="CASPASE_CYS"/>
    <property type="match status" value="1"/>
</dbReference>
<dbReference type="PRINTS" id="PR00376">
    <property type="entry name" value="IL1BCENZYME"/>
</dbReference>
<dbReference type="GO" id="GO:0051604">
    <property type="term" value="P:protein maturation"/>
    <property type="evidence" value="ECO:0007669"/>
    <property type="project" value="UniProtKB-ARBA"/>
</dbReference>
<dbReference type="InterPro" id="IPR015917">
    <property type="entry name" value="Pept_C14A"/>
</dbReference>
<dbReference type="FunFam" id="3.40.50.1460:FF:000008">
    <property type="entry name" value="caspase-8 isoform X1"/>
    <property type="match status" value="1"/>
</dbReference>
<dbReference type="GO" id="GO:0004197">
    <property type="term" value="F:cysteine-type endopeptidase activity"/>
    <property type="evidence" value="ECO:0007669"/>
    <property type="project" value="InterPro"/>
</dbReference>
<dbReference type="CDD" id="cd00032">
    <property type="entry name" value="CASc"/>
    <property type="match status" value="1"/>
</dbReference>
<keyword evidence="4" id="KW-0963">Cytoplasm</keyword>
<dbReference type="GeneTree" id="ENSGT00940000160994"/>
<dbReference type="Proteomes" id="UP000694565">
    <property type="component" value="Unplaced"/>
</dbReference>
<evidence type="ECO:0000256" key="16">
    <source>
        <dbReference type="RuleBase" id="RU003971"/>
    </source>
</evidence>
<evidence type="ECO:0000256" key="6">
    <source>
        <dbReference type="ARBA" id="ARBA00022670"/>
    </source>
</evidence>
<dbReference type="Ensembl" id="ENSCLMT00005045277.1">
    <property type="protein sequence ID" value="ENSCLMP00005043721.1"/>
    <property type="gene ID" value="ENSCLMG00005020302.1"/>
</dbReference>
<dbReference type="InterPro" id="IPR033139">
    <property type="entry name" value="Caspase_cys_AS"/>
</dbReference>
<evidence type="ECO:0000256" key="8">
    <source>
        <dbReference type="ARBA" id="ARBA00022737"/>
    </source>
</evidence>
<evidence type="ECO:0000256" key="13">
    <source>
        <dbReference type="ARBA" id="ARBA00051626"/>
    </source>
</evidence>
<dbReference type="GO" id="GO:0005634">
    <property type="term" value="C:nucleus"/>
    <property type="evidence" value="ECO:0007669"/>
    <property type="project" value="UniProtKB-SubCell"/>
</dbReference>
<dbReference type="PROSITE" id="PS50207">
    <property type="entry name" value="CASPASE_P10"/>
    <property type="match status" value="1"/>
</dbReference>
<dbReference type="InterPro" id="IPR011600">
    <property type="entry name" value="Pept_C14_caspase"/>
</dbReference>
<evidence type="ECO:0000313" key="19">
    <source>
        <dbReference type="Ensembl" id="ENSCLMP00005043721.1"/>
    </source>
</evidence>
<reference evidence="19" key="2">
    <citation type="submission" date="2025-09" db="UniProtKB">
        <authorList>
            <consortium name="Ensembl"/>
        </authorList>
    </citation>
    <scope>IDENTIFICATION</scope>
</reference>
<dbReference type="GO" id="GO:0032991">
    <property type="term" value="C:protein-containing complex"/>
    <property type="evidence" value="ECO:0007669"/>
    <property type="project" value="UniProtKB-ARBA"/>
</dbReference>
<dbReference type="GO" id="GO:0005886">
    <property type="term" value="C:plasma membrane"/>
    <property type="evidence" value="ECO:0007669"/>
    <property type="project" value="UniProtKB-ARBA"/>
</dbReference>
<keyword evidence="11" id="KW-0865">Zymogen</keyword>
<evidence type="ECO:0000256" key="14">
    <source>
        <dbReference type="ARBA" id="ARBA00066479"/>
    </source>
</evidence>
<dbReference type="PROSITE" id="PS01121">
    <property type="entry name" value="CASPASE_HIS"/>
    <property type="match status" value="1"/>
</dbReference>
<evidence type="ECO:0000256" key="3">
    <source>
        <dbReference type="ARBA" id="ARBA00010134"/>
    </source>
</evidence>
<keyword evidence="12" id="KW-0539">Nucleus</keyword>